<evidence type="ECO:0000256" key="3">
    <source>
        <dbReference type="ARBA" id="ARBA00022989"/>
    </source>
</evidence>
<reference evidence="7 8" key="1">
    <citation type="submission" date="2019-02" db="EMBL/GenBank/DDBJ databases">
        <title>Deep-cultivation of Planctomycetes and their phenomic and genomic characterization uncovers novel biology.</title>
        <authorList>
            <person name="Wiegand S."/>
            <person name="Jogler M."/>
            <person name="Boedeker C."/>
            <person name="Pinto D."/>
            <person name="Vollmers J."/>
            <person name="Rivas-Marin E."/>
            <person name="Kohn T."/>
            <person name="Peeters S.H."/>
            <person name="Heuer A."/>
            <person name="Rast P."/>
            <person name="Oberbeckmann S."/>
            <person name="Bunk B."/>
            <person name="Jeske O."/>
            <person name="Meyerdierks A."/>
            <person name="Storesund J.E."/>
            <person name="Kallscheuer N."/>
            <person name="Luecker S."/>
            <person name="Lage O.M."/>
            <person name="Pohl T."/>
            <person name="Merkel B.J."/>
            <person name="Hornburger P."/>
            <person name="Mueller R.-W."/>
            <person name="Bruemmer F."/>
            <person name="Labrenz M."/>
            <person name="Spormann A.M."/>
            <person name="Op den Camp H."/>
            <person name="Overmann J."/>
            <person name="Amann R."/>
            <person name="Jetten M.S.M."/>
            <person name="Mascher T."/>
            <person name="Medema M.H."/>
            <person name="Devos D.P."/>
            <person name="Kaster A.-K."/>
            <person name="Ovreas L."/>
            <person name="Rohde M."/>
            <person name="Galperin M.Y."/>
            <person name="Jogler C."/>
        </authorList>
    </citation>
    <scope>NUCLEOTIDE SEQUENCE [LARGE SCALE GENOMIC DNA]</scope>
    <source>
        <strain evidence="7 8">Pan241w</strain>
    </source>
</reference>
<dbReference type="GO" id="GO:0140359">
    <property type="term" value="F:ABC-type transporter activity"/>
    <property type="evidence" value="ECO:0007669"/>
    <property type="project" value="InterPro"/>
</dbReference>
<dbReference type="Pfam" id="PF12698">
    <property type="entry name" value="ABC2_membrane_3"/>
    <property type="match status" value="1"/>
</dbReference>
<feature type="transmembrane region" description="Helical" evidence="5">
    <location>
        <begin position="110"/>
        <end position="132"/>
    </location>
</feature>
<sequence>MFQGTFALFNRALSVDFRLTRSHLFRFLFALLILFCLVSANLSSRVIGAAGLILFTQIIYLNFVFILMAGVSFFATAITEEKEEQTIGLLLMAGVNPISLLLGKSLPRLVTALLLLSVQFPFTLLAITLGGVTFSQVIAAYASLAVFLFCLSNLGLLCSVVCARSRAASTLVVISLAAFFWGVPLSKWAFDIMVQDRWVADGTFFVTSTNQVLDWLSQSSVLRQVHTILTSGFSESPWGIQFWSNLIVGILLFLLACLLFNRFALTEVSTSPARGMISKKKSWLFSPGRAWVNALMWKDFFFVNGGYGMSVIKFICYGAALLGLCSFIQYTSRSYSYQEIGLTIFWTMLIVLLIEISLISARVFHVEVQWKTLVSTAMLPQSMSSIAYSKVSGCLLGLVPAALYLFIGTLLSLNEMAYDIGLILSEPSFWTICVEVLFFWHLTALLSTYIKWGALPLAFVLMWVGNMFFYFCIALLSLGFGFRGGGAGFLEALNIIFTLAMSVGIIISHFLIRERLVYLASR</sequence>
<evidence type="ECO:0000256" key="5">
    <source>
        <dbReference type="SAM" id="Phobius"/>
    </source>
</evidence>
<dbReference type="InterPro" id="IPR013525">
    <property type="entry name" value="ABC2_TM"/>
</dbReference>
<feature type="transmembrane region" description="Helical" evidence="5">
    <location>
        <begin position="492"/>
        <end position="512"/>
    </location>
</feature>
<feature type="transmembrane region" description="Helical" evidence="5">
    <location>
        <begin position="385"/>
        <end position="407"/>
    </location>
</feature>
<feature type="transmembrane region" description="Helical" evidence="5">
    <location>
        <begin position="86"/>
        <end position="103"/>
    </location>
</feature>
<evidence type="ECO:0000256" key="2">
    <source>
        <dbReference type="ARBA" id="ARBA00022692"/>
    </source>
</evidence>
<accession>A0A517RGF4</accession>
<feature type="transmembrane region" description="Helical" evidence="5">
    <location>
        <begin position="344"/>
        <end position="364"/>
    </location>
</feature>
<comment type="subcellular location">
    <subcellularLocation>
        <location evidence="1">Membrane</location>
        <topology evidence="1">Multi-pass membrane protein</topology>
    </subcellularLocation>
</comment>
<feature type="transmembrane region" description="Helical" evidence="5">
    <location>
        <begin position="138"/>
        <end position="163"/>
    </location>
</feature>
<evidence type="ECO:0000256" key="1">
    <source>
        <dbReference type="ARBA" id="ARBA00004141"/>
    </source>
</evidence>
<protein>
    <submittedName>
        <fullName evidence="7">ABC-2 family transporter protein</fullName>
    </submittedName>
</protein>
<keyword evidence="8" id="KW-1185">Reference proteome</keyword>
<dbReference type="EMBL" id="CP036269">
    <property type="protein sequence ID" value="QDT42951.1"/>
    <property type="molecule type" value="Genomic_DNA"/>
</dbReference>
<dbReference type="Proteomes" id="UP000317171">
    <property type="component" value="Chromosome"/>
</dbReference>
<feature type="transmembrane region" description="Helical" evidence="5">
    <location>
        <begin position="24"/>
        <end position="42"/>
    </location>
</feature>
<feature type="transmembrane region" description="Helical" evidence="5">
    <location>
        <begin position="49"/>
        <end position="74"/>
    </location>
</feature>
<organism evidence="7 8">
    <name type="scientific">Gimesia alba</name>
    <dbReference type="NCBI Taxonomy" id="2527973"/>
    <lineage>
        <taxon>Bacteria</taxon>
        <taxon>Pseudomonadati</taxon>
        <taxon>Planctomycetota</taxon>
        <taxon>Planctomycetia</taxon>
        <taxon>Planctomycetales</taxon>
        <taxon>Planctomycetaceae</taxon>
        <taxon>Gimesia</taxon>
    </lineage>
</organism>
<evidence type="ECO:0000259" key="6">
    <source>
        <dbReference type="Pfam" id="PF12698"/>
    </source>
</evidence>
<feature type="domain" description="ABC-2 type transporter transmembrane" evidence="6">
    <location>
        <begin position="58"/>
        <end position="181"/>
    </location>
</feature>
<dbReference type="OrthoDB" id="240327at2"/>
<feature type="transmembrane region" description="Helical" evidence="5">
    <location>
        <begin position="457"/>
        <end position="480"/>
    </location>
</feature>
<name>A0A517RGF4_9PLAN</name>
<dbReference type="GO" id="GO:0016020">
    <property type="term" value="C:membrane"/>
    <property type="evidence" value="ECO:0007669"/>
    <property type="project" value="UniProtKB-SubCell"/>
</dbReference>
<keyword evidence="3 5" id="KW-1133">Transmembrane helix</keyword>
<evidence type="ECO:0000313" key="8">
    <source>
        <dbReference type="Proteomes" id="UP000317171"/>
    </source>
</evidence>
<gene>
    <name evidence="7" type="ORF">Pan241w_30460</name>
</gene>
<dbReference type="KEGG" id="gaz:Pan241w_30460"/>
<evidence type="ECO:0000256" key="4">
    <source>
        <dbReference type="ARBA" id="ARBA00023136"/>
    </source>
</evidence>
<keyword evidence="4 5" id="KW-0472">Membrane</keyword>
<feature type="transmembrane region" description="Helical" evidence="5">
    <location>
        <begin position="170"/>
        <end position="190"/>
    </location>
</feature>
<dbReference type="RefSeq" id="WP_145217017.1">
    <property type="nucleotide sequence ID" value="NZ_CP036269.1"/>
</dbReference>
<feature type="transmembrane region" description="Helical" evidence="5">
    <location>
        <begin position="427"/>
        <end position="450"/>
    </location>
</feature>
<keyword evidence="2 5" id="KW-0812">Transmembrane</keyword>
<evidence type="ECO:0000313" key="7">
    <source>
        <dbReference type="EMBL" id="QDT42951.1"/>
    </source>
</evidence>
<dbReference type="AlphaFoldDB" id="A0A517RGF4"/>
<feature type="transmembrane region" description="Helical" evidence="5">
    <location>
        <begin position="240"/>
        <end position="260"/>
    </location>
</feature>
<proteinExistence type="predicted"/>